<dbReference type="InterPro" id="IPR043504">
    <property type="entry name" value="Peptidase_S1_PA_chymotrypsin"/>
</dbReference>
<gene>
    <name evidence="5" type="ORF">TCAL_02652</name>
</gene>
<dbReference type="SUPFAM" id="SSF50494">
    <property type="entry name" value="Trypsin-like serine proteases"/>
    <property type="match status" value="1"/>
</dbReference>
<dbReference type="EMBL" id="VCGU01000458">
    <property type="protein sequence ID" value="TRY62583.1"/>
    <property type="molecule type" value="Genomic_DNA"/>
</dbReference>
<accession>A0A553NAW6</accession>
<dbReference type="Pfam" id="PF00089">
    <property type="entry name" value="Trypsin"/>
    <property type="match status" value="1"/>
</dbReference>
<comment type="caution">
    <text evidence="5">The sequence shown here is derived from an EMBL/GenBank/DDBJ whole genome shotgun (WGS) entry which is preliminary data.</text>
</comment>
<evidence type="ECO:0000256" key="3">
    <source>
        <dbReference type="SAM" id="SignalP"/>
    </source>
</evidence>
<dbReference type="Proteomes" id="UP000318571">
    <property type="component" value="Chromosome 10"/>
</dbReference>
<feature type="domain" description="Peptidase S1" evidence="4">
    <location>
        <begin position="50"/>
        <end position="277"/>
    </location>
</feature>
<evidence type="ECO:0000256" key="2">
    <source>
        <dbReference type="ARBA" id="ARBA00024195"/>
    </source>
</evidence>
<feature type="chain" id="PRO_5022171896" description="Peptidase S1 domain-containing protein" evidence="3">
    <location>
        <begin position="20"/>
        <end position="277"/>
    </location>
</feature>
<feature type="signal peptide" evidence="3">
    <location>
        <begin position="1"/>
        <end position="19"/>
    </location>
</feature>
<dbReference type="SMART" id="SM00020">
    <property type="entry name" value="Tryp_SPc"/>
    <property type="match status" value="1"/>
</dbReference>
<keyword evidence="6" id="KW-1185">Reference proteome</keyword>
<dbReference type="GO" id="GO:0004252">
    <property type="term" value="F:serine-type endopeptidase activity"/>
    <property type="evidence" value="ECO:0007669"/>
    <property type="project" value="InterPro"/>
</dbReference>
<dbReference type="OMA" id="WIISMSH"/>
<evidence type="ECO:0000259" key="4">
    <source>
        <dbReference type="PROSITE" id="PS50240"/>
    </source>
</evidence>
<evidence type="ECO:0000313" key="5">
    <source>
        <dbReference type="EMBL" id="TRY62583.1"/>
    </source>
</evidence>
<dbReference type="Gene3D" id="2.40.10.10">
    <property type="entry name" value="Trypsin-like serine proteases"/>
    <property type="match status" value="1"/>
</dbReference>
<dbReference type="AlphaFoldDB" id="A0A553NAW6"/>
<proteinExistence type="inferred from homology"/>
<dbReference type="FunFam" id="2.40.10.10:FF:000068">
    <property type="entry name" value="transmembrane protease serine 2"/>
    <property type="match status" value="1"/>
</dbReference>
<sequence length="277" mass="30203">MKLTLLLLIFTACAKQILGQDDESQTVRSNLTKVASSLPSRCGIAFPGRVIGGNVAVPHKYPWTSYLLIRKVVNGQQQNSYCGSTIISNWWLVTAAHCLDNAVQVEVRAGCLLNYQCEAIEAARGWIVHPSYDRRTLNNDIALIQVQRPLRFSRKIQPSCLPGSYLGDNRGVIVVGWGATSNNGPGSAALKEGVMVSRNSGVCSRFFGSFSPLTMICVTRYNANVCSGDSGTSAGRFIGGRFQLDGVNSYVYYKGCDQGPNVLVRVSHYVSWIRAIV</sequence>
<dbReference type="PROSITE" id="PS00134">
    <property type="entry name" value="TRYPSIN_HIS"/>
    <property type="match status" value="1"/>
</dbReference>
<dbReference type="PRINTS" id="PR00722">
    <property type="entry name" value="CHYMOTRYPSIN"/>
</dbReference>
<dbReference type="InterPro" id="IPR001314">
    <property type="entry name" value="Peptidase_S1A"/>
</dbReference>
<dbReference type="STRING" id="6832.A0A553NAW6"/>
<dbReference type="CDD" id="cd00190">
    <property type="entry name" value="Tryp_SPc"/>
    <property type="match status" value="1"/>
</dbReference>
<dbReference type="OrthoDB" id="5565075at2759"/>
<evidence type="ECO:0000256" key="1">
    <source>
        <dbReference type="ARBA" id="ARBA00023157"/>
    </source>
</evidence>
<name>A0A553NAW6_TIGCA</name>
<dbReference type="PANTHER" id="PTHR24256">
    <property type="entry name" value="TRYPTASE-RELATED"/>
    <property type="match status" value="1"/>
</dbReference>
<dbReference type="InterPro" id="IPR001254">
    <property type="entry name" value="Trypsin_dom"/>
</dbReference>
<evidence type="ECO:0000313" key="6">
    <source>
        <dbReference type="Proteomes" id="UP000318571"/>
    </source>
</evidence>
<comment type="similarity">
    <text evidence="2">Belongs to the peptidase S1 family. CLIP subfamily.</text>
</comment>
<dbReference type="InterPro" id="IPR009003">
    <property type="entry name" value="Peptidase_S1_PA"/>
</dbReference>
<reference evidence="5 6" key="1">
    <citation type="journal article" date="2018" name="Nat. Ecol. Evol.">
        <title>Genomic signatures of mitonuclear coevolution across populations of Tigriopus californicus.</title>
        <authorList>
            <person name="Barreto F.S."/>
            <person name="Watson E.T."/>
            <person name="Lima T.G."/>
            <person name="Willett C.S."/>
            <person name="Edmands S."/>
            <person name="Li W."/>
            <person name="Burton R.S."/>
        </authorList>
    </citation>
    <scope>NUCLEOTIDE SEQUENCE [LARGE SCALE GENOMIC DNA]</scope>
    <source>
        <strain evidence="5 6">San Diego</strain>
    </source>
</reference>
<keyword evidence="1" id="KW-1015">Disulfide bond</keyword>
<dbReference type="GO" id="GO:0006508">
    <property type="term" value="P:proteolysis"/>
    <property type="evidence" value="ECO:0007669"/>
    <property type="project" value="InterPro"/>
</dbReference>
<dbReference type="PROSITE" id="PS50240">
    <property type="entry name" value="TRYPSIN_DOM"/>
    <property type="match status" value="1"/>
</dbReference>
<dbReference type="InterPro" id="IPR051487">
    <property type="entry name" value="Ser/Thr_Proteases_Immune/Dev"/>
</dbReference>
<keyword evidence="3" id="KW-0732">Signal</keyword>
<protein>
    <recommendedName>
        <fullName evidence="4">Peptidase S1 domain-containing protein</fullName>
    </recommendedName>
</protein>
<organism evidence="5 6">
    <name type="scientific">Tigriopus californicus</name>
    <name type="common">Marine copepod</name>
    <dbReference type="NCBI Taxonomy" id="6832"/>
    <lineage>
        <taxon>Eukaryota</taxon>
        <taxon>Metazoa</taxon>
        <taxon>Ecdysozoa</taxon>
        <taxon>Arthropoda</taxon>
        <taxon>Crustacea</taxon>
        <taxon>Multicrustacea</taxon>
        <taxon>Hexanauplia</taxon>
        <taxon>Copepoda</taxon>
        <taxon>Harpacticoida</taxon>
        <taxon>Harpacticidae</taxon>
        <taxon>Tigriopus</taxon>
    </lineage>
</organism>
<dbReference type="InterPro" id="IPR018114">
    <property type="entry name" value="TRYPSIN_HIS"/>
</dbReference>